<feature type="region of interest" description="Disordered" evidence="1">
    <location>
        <begin position="16"/>
        <end position="86"/>
    </location>
</feature>
<sequence length="254" mass="28395">MEEKRNSSFFASASRFFKSTSNIKPTTPSRSSSLSGRQTQTEPDSVTTSQPRPEPQRVVVKEQLPPLATPVQQQLVKEDSEEEDTNEVEQIIEDEATRAFADETITFSTRTIDYASSLSPELLADNMDSFKLRTPLLPSVSTPTHSVATNTVDVDPWAISLQMEPSTSSPVNNILTQDIEPQKRRVFADLITSWTTGQSNIFETRPVEDPEQFFQHVAEEQRDVGFAGIDDSPIRTNAETTTVNIWGDVENPWS</sequence>
<organism evidence="2 3">
    <name type="scientific">Rhizopus oryzae</name>
    <name type="common">Mucormycosis agent</name>
    <name type="synonym">Rhizopus arrhizus var. delemar</name>
    <dbReference type="NCBI Taxonomy" id="64495"/>
    <lineage>
        <taxon>Eukaryota</taxon>
        <taxon>Fungi</taxon>
        <taxon>Fungi incertae sedis</taxon>
        <taxon>Mucoromycota</taxon>
        <taxon>Mucoromycotina</taxon>
        <taxon>Mucoromycetes</taxon>
        <taxon>Mucorales</taxon>
        <taxon>Mucorineae</taxon>
        <taxon>Rhizopodaceae</taxon>
        <taxon>Rhizopus</taxon>
    </lineage>
</organism>
<proteinExistence type="predicted"/>
<reference evidence="2" key="1">
    <citation type="journal article" date="2020" name="Microb. Genom.">
        <title>Genetic diversity of clinical and environmental Mucorales isolates obtained from an investigation of mucormycosis cases among solid organ transplant recipients.</title>
        <authorList>
            <person name="Nguyen M.H."/>
            <person name="Kaul D."/>
            <person name="Muto C."/>
            <person name="Cheng S.J."/>
            <person name="Richter R.A."/>
            <person name="Bruno V.M."/>
            <person name="Liu G."/>
            <person name="Beyhan S."/>
            <person name="Sundermann A.J."/>
            <person name="Mounaud S."/>
            <person name="Pasculle A.W."/>
            <person name="Nierman W.C."/>
            <person name="Driscoll E."/>
            <person name="Cumbie R."/>
            <person name="Clancy C.J."/>
            <person name="Dupont C.L."/>
        </authorList>
    </citation>
    <scope>NUCLEOTIDE SEQUENCE</scope>
    <source>
        <strain evidence="2">GL11</strain>
    </source>
</reference>
<comment type="caution">
    <text evidence="2">The sequence shown here is derived from an EMBL/GenBank/DDBJ whole genome shotgun (WGS) entry which is preliminary data.</text>
</comment>
<protein>
    <submittedName>
        <fullName evidence="2">Uncharacterized protein</fullName>
    </submittedName>
</protein>
<keyword evidence="3" id="KW-1185">Reference proteome</keyword>
<evidence type="ECO:0000313" key="3">
    <source>
        <dbReference type="Proteomes" id="UP000716291"/>
    </source>
</evidence>
<gene>
    <name evidence="2" type="ORF">G6F64_009678</name>
</gene>
<feature type="compositionally biased region" description="Polar residues" evidence="1">
    <location>
        <begin position="22"/>
        <end position="51"/>
    </location>
</feature>
<dbReference type="AlphaFoldDB" id="A0A9P6X2H3"/>
<dbReference type="EMBL" id="JAANQT010001815">
    <property type="protein sequence ID" value="KAG1303885.1"/>
    <property type="molecule type" value="Genomic_DNA"/>
</dbReference>
<dbReference type="Proteomes" id="UP000716291">
    <property type="component" value="Unassembled WGS sequence"/>
</dbReference>
<evidence type="ECO:0000256" key="1">
    <source>
        <dbReference type="SAM" id="MobiDB-lite"/>
    </source>
</evidence>
<name>A0A9P6X2H3_RHIOR</name>
<evidence type="ECO:0000313" key="2">
    <source>
        <dbReference type="EMBL" id="KAG1303885.1"/>
    </source>
</evidence>
<accession>A0A9P6X2H3</accession>